<organism evidence="1 2">
    <name type="scientific">Ixodes persulcatus</name>
    <name type="common">Taiga tick</name>
    <dbReference type="NCBI Taxonomy" id="34615"/>
    <lineage>
        <taxon>Eukaryota</taxon>
        <taxon>Metazoa</taxon>
        <taxon>Ecdysozoa</taxon>
        <taxon>Arthropoda</taxon>
        <taxon>Chelicerata</taxon>
        <taxon>Arachnida</taxon>
        <taxon>Acari</taxon>
        <taxon>Parasitiformes</taxon>
        <taxon>Ixodida</taxon>
        <taxon>Ixodoidea</taxon>
        <taxon>Ixodidae</taxon>
        <taxon>Ixodinae</taxon>
        <taxon>Ixodes</taxon>
    </lineage>
</organism>
<gene>
    <name evidence="1" type="ORF">HPB47_021132</name>
</gene>
<accession>A0AC60QDD5</accession>
<evidence type="ECO:0000313" key="1">
    <source>
        <dbReference type="EMBL" id="KAG0432110.1"/>
    </source>
</evidence>
<protein>
    <submittedName>
        <fullName evidence="1">Uncharacterized protein</fullName>
    </submittedName>
</protein>
<evidence type="ECO:0000313" key="2">
    <source>
        <dbReference type="Proteomes" id="UP000805193"/>
    </source>
</evidence>
<name>A0AC60QDD5_IXOPE</name>
<dbReference type="EMBL" id="JABSTQ010009176">
    <property type="protein sequence ID" value="KAG0432110.1"/>
    <property type="molecule type" value="Genomic_DNA"/>
</dbReference>
<sequence length="57" mass="6318">MAAIEASYKFVMVDVVAPGRHSDTVFKASEFERRLENHTLDLPGPAKLPKSRKAAPH</sequence>
<feature type="non-terminal residue" evidence="1">
    <location>
        <position position="57"/>
    </location>
</feature>
<reference evidence="1 2" key="1">
    <citation type="journal article" date="2020" name="Cell">
        <title>Large-Scale Comparative Analyses of Tick Genomes Elucidate Their Genetic Diversity and Vector Capacities.</title>
        <authorList>
            <consortium name="Tick Genome and Microbiome Consortium (TIGMIC)"/>
            <person name="Jia N."/>
            <person name="Wang J."/>
            <person name="Shi W."/>
            <person name="Du L."/>
            <person name="Sun Y."/>
            <person name="Zhan W."/>
            <person name="Jiang J.F."/>
            <person name="Wang Q."/>
            <person name="Zhang B."/>
            <person name="Ji P."/>
            <person name="Bell-Sakyi L."/>
            <person name="Cui X.M."/>
            <person name="Yuan T.T."/>
            <person name="Jiang B.G."/>
            <person name="Yang W.F."/>
            <person name="Lam T.T."/>
            <person name="Chang Q.C."/>
            <person name="Ding S.J."/>
            <person name="Wang X.J."/>
            <person name="Zhu J.G."/>
            <person name="Ruan X.D."/>
            <person name="Zhao L."/>
            <person name="Wei J.T."/>
            <person name="Ye R.Z."/>
            <person name="Que T.C."/>
            <person name="Du C.H."/>
            <person name="Zhou Y.H."/>
            <person name="Cheng J.X."/>
            <person name="Dai P.F."/>
            <person name="Guo W.B."/>
            <person name="Han X.H."/>
            <person name="Huang E.J."/>
            <person name="Li L.F."/>
            <person name="Wei W."/>
            <person name="Gao Y.C."/>
            <person name="Liu J.Z."/>
            <person name="Shao H.Z."/>
            <person name="Wang X."/>
            <person name="Wang C.C."/>
            <person name="Yang T.C."/>
            <person name="Huo Q.B."/>
            <person name="Li W."/>
            <person name="Chen H.Y."/>
            <person name="Chen S.E."/>
            <person name="Zhou L.G."/>
            <person name="Ni X.B."/>
            <person name="Tian J.H."/>
            <person name="Sheng Y."/>
            <person name="Liu T."/>
            <person name="Pan Y.S."/>
            <person name="Xia L.Y."/>
            <person name="Li J."/>
            <person name="Zhao F."/>
            <person name="Cao W.C."/>
        </authorList>
    </citation>
    <scope>NUCLEOTIDE SEQUENCE [LARGE SCALE GENOMIC DNA]</scope>
    <source>
        <strain evidence="1">Iper-2018</strain>
    </source>
</reference>
<comment type="caution">
    <text evidence="1">The sequence shown here is derived from an EMBL/GenBank/DDBJ whole genome shotgun (WGS) entry which is preliminary data.</text>
</comment>
<dbReference type="Proteomes" id="UP000805193">
    <property type="component" value="Unassembled WGS sequence"/>
</dbReference>
<proteinExistence type="predicted"/>
<keyword evidence="2" id="KW-1185">Reference proteome</keyword>